<protein>
    <recommendedName>
        <fullName evidence="1">Aminoglycoside phosphotransferase domain-containing protein</fullName>
    </recommendedName>
</protein>
<dbReference type="InterPro" id="IPR011009">
    <property type="entry name" value="Kinase-like_dom_sf"/>
</dbReference>
<evidence type="ECO:0000313" key="3">
    <source>
        <dbReference type="Proteomes" id="UP000630594"/>
    </source>
</evidence>
<dbReference type="PANTHER" id="PTHR21310">
    <property type="entry name" value="AMINOGLYCOSIDE PHOSPHOTRANSFERASE-RELATED-RELATED"/>
    <property type="match status" value="1"/>
</dbReference>
<dbReference type="EMBL" id="BMCK01000002">
    <property type="protein sequence ID" value="GGD19222.1"/>
    <property type="molecule type" value="Genomic_DNA"/>
</dbReference>
<dbReference type="Proteomes" id="UP000630594">
    <property type="component" value="Unassembled WGS sequence"/>
</dbReference>
<evidence type="ECO:0000259" key="1">
    <source>
        <dbReference type="Pfam" id="PF01636"/>
    </source>
</evidence>
<keyword evidence="3" id="KW-1185">Reference proteome</keyword>
<sequence length="292" mass="31271">MEMEWAPLPGGWSGESFLTGIGEERSVVRIYARPSARGVYAAQVDAALMRLVRGLVPTPEVVELRPAAEGSPALLVTRYVPGPRADDVVRDAGPDVLAEVGGRLGRLAGTLAGVATLKAGEFVDEDLRIEPFPQVRQDLPALVEDRLDRLRGLDDVARESLRDLAHDAQQLLDEVGRTALVHGDLTAKNVVLGAGGEVAALVDWEHAHSGHPHADLGSLLRFDRHPAWEEAVLSGWSAVRDEDPGVARDRARCADLLALVDLAARPGGNLVVDLAEVFLAEVVRTGDVHAHP</sequence>
<dbReference type="InterPro" id="IPR051678">
    <property type="entry name" value="AGP_Transferase"/>
</dbReference>
<reference evidence="3" key="1">
    <citation type="journal article" date="2019" name="Int. J. Syst. Evol. Microbiol.">
        <title>The Global Catalogue of Microorganisms (GCM) 10K type strain sequencing project: providing services to taxonomists for standard genome sequencing and annotation.</title>
        <authorList>
            <consortium name="The Broad Institute Genomics Platform"/>
            <consortium name="The Broad Institute Genome Sequencing Center for Infectious Disease"/>
            <person name="Wu L."/>
            <person name="Ma J."/>
        </authorList>
    </citation>
    <scope>NUCLEOTIDE SEQUENCE [LARGE SCALE GENOMIC DNA]</scope>
    <source>
        <strain evidence="3">CCM 7403</strain>
    </source>
</reference>
<proteinExistence type="predicted"/>
<dbReference type="SUPFAM" id="SSF56112">
    <property type="entry name" value="Protein kinase-like (PK-like)"/>
    <property type="match status" value="1"/>
</dbReference>
<feature type="domain" description="Aminoglycoside phosphotransferase" evidence="1">
    <location>
        <begin position="5"/>
        <end position="242"/>
    </location>
</feature>
<organism evidence="2 3">
    <name type="scientific">Nocardioides daphniae</name>
    <dbReference type="NCBI Taxonomy" id="402297"/>
    <lineage>
        <taxon>Bacteria</taxon>
        <taxon>Bacillati</taxon>
        <taxon>Actinomycetota</taxon>
        <taxon>Actinomycetes</taxon>
        <taxon>Propionibacteriales</taxon>
        <taxon>Nocardioidaceae</taxon>
        <taxon>Nocardioides</taxon>
    </lineage>
</organism>
<evidence type="ECO:0000313" key="2">
    <source>
        <dbReference type="EMBL" id="GGD19222.1"/>
    </source>
</evidence>
<name>A0ABQ1Q8K9_9ACTN</name>
<dbReference type="InterPro" id="IPR002575">
    <property type="entry name" value="Aminoglycoside_PTrfase"/>
</dbReference>
<dbReference type="InterPro" id="IPR008266">
    <property type="entry name" value="Tyr_kinase_AS"/>
</dbReference>
<accession>A0ABQ1Q8K9</accession>
<dbReference type="PROSITE" id="PS00109">
    <property type="entry name" value="PROTEIN_KINASE_TYR"/>
    <property type="match status" value="1"/>
</dbReference>
<gene>
    <name evidence="2" type="ORF">GCM10007231_17930</name>
</gene>
<dbReference type="Gene3D" id="3.90.1200.10">
    <property type="match status" value="1"/>
</dbReference>
<comment type="caution">
    <text evidence="2">The sequence shown here is derived from an EMBL/GenBank/DDBJ whole genome shotgun (WGS) entry which is preliminary data.</text>
</comment>
<dbReference type="Pfam" id="PF01636">
    <property type="entry name" value="APH"/>
    <property type="match status" value="1"/>
</dbReference>